<dbReference type="KEGG" id="mprt:ET475_14385"/>
<gene>
    <name evidence="2" type="ORF">ET475_14385</name>
</gene>
<dbReference type="OrthoDB" id="3261041at2"/>
<dbReference type="EMBL" id="CP035494">
    <property type="protein sequence ID" value="QAY61056.1"/>
    <property type="molecule type" value="Genomic_DNA"/>
</dbReference>
<feature type="transmembrane region" description="Helical" evidence="1">
    <location>
        <begin position="170"/>
        <end position="190"/>
    </location>
</feature>
<keyword evidence="1" id="KW-0812">Transmembrane</keyword>
<feature type="transmembrane region" description="Helical" evidence="1">
    <location>
        <begin position="398"/>
        <end position="419"/>
    </location>
</feature>
<feature type="transmembrane region" description="Helical" evidence="1">
    <location>
        <begin position="133"/>
        <end position="158"/>
    </location>
</feature>
<protein>
    <submittedName>
        <fullName evidence="2">Uncharacterized protein</fullName>
    </submittedName>
</protein>
<dbReference type="Proteomes" id="UP000293995">
    <property type="component" value="Chromosome"/>
</dbReference>
<keyword evidence="1" id="KW-0472">Membrane</keyword>
<dbReference type="RefSeq" id="WP_129391743.1">
    <property type="nucleotide sequence ID" value="NZ_CP035494.1"/>
</dbReference>
<keyword evidence="1" id="KW-1133">Transmembrane helix</keyword>
<feature type="transmembrane region" description="Helical" evidence="1">
    <location>
        <begin position="367"/>
        <end position="386"/>
    </location>
</feature>
<keyword evidence="3" id="KW-1185">Reference proteome</keyword>
<dbReference type="AlphaFoldDB" id="A0A4P6EGM4"/>
<feature type="transmembrane region" description="Helical" evidence="1">
    <location>
        <begin position="29"/>
        <end position="47"/>
    </location>
</feature>
<accession>A0A4P6EGM4</accession>
<evidence type="ECO:0000256" key="1">
    <source>
        <dbReference type="SAM" id="Phobius"/>
    </source>
</evidence>
<feature type="transmembrane region" description="Helical" evidence="1">
    <location>
        <begin position="319"/>
        <end position="337"/>
    </location>
</feature>
<proteinExistence type="predicted"/>
<feature type="transmembrane region" description="Helical" evidence="1">
    <location>
        <begin position="440"/>
        <end position="465"/>
    </location>
</feature>
<feature type="transmembrane region" description="Helical" evidence="1">
    <location>
        <begin position="227"/>
        <end position="247"/>
    </location>
</feature>
<feature type="transmembrane region" description="Helical" evidence="1">
    <location>
        <begin position="97"/>
        <end position="126"/>
    </location>
</feature>
<feature type="transmembrane region" description="Helical" evidence="1">
    <location>
        <begin position="54"/>
        <end position="77"/>
    </location>
</feature>
<evidence type="ECO:0000313" key="3">
    <source>
        <dbReference type="Proteomes" id="UP000293995"/>
    </source>
</evidence>
<feature type="transmembrane region" description="Helical" evidence="1">
    <location>
        <begin position="477"/>
        <end position="500"/>
    </location>
</feature>
<organism evidence="2 3">
    <name type="scientific">Microbacterium protaetiae</name>
    <dbReference type="NCBI Taxonomy" id="2509458"/>
    <lineage>
        <taxon>Bacteria</taxon>
        <taxon>Bacillati</taxon>
        <taxon>Actinomycetota</taxon>
        <taxon>Actinomycetes</taxon>
        <taxon>Micrococcales</taxon>
        <taxon>Microbacteriaceae</taxon>
        <taxon>Microbacterium</taxon>
    </lineage>
</organism>
<sequence>MAARILQLRLALLLAPLRAGGRAVRAGAGVVLLAAAVAVGCWGLLTLHSAGVDAAAVVTVLGGSALTLGFMAAPLIVGGSDPLDPRAFRAFAMGSGPLSATLALVGLVSVPLLALIALAVCVAVLWTQRGAPTGFAVTGAVLGVVTCALSARVFGAVATAVLAPRRSRELTGLFLVAVLVVVVPAGTFFASLHWDQHIPAPLLRAVEILARTPLGAGWALAWRQDAASLAVAAATVIVLAGLWWALVDRVMRTSERPVAAQGSGGLGWFAITPATPGGAVAARSLAYWLADRRYLVNLVVIPFAAAAAMVPLLVVGVPFHWVILVPAPLMALFLGWLPHNDLAYDSTAVWLHLATGVRGISDRAGRLVPVLVIGIAALAIAVPVTASLHGDAAMAPPMIGVCASLFLSGLGLSSIASAATPSAVTPPGESPFRQPERTGAAGAVAQGSVLLASLALSVPAVWWTWLSIDDERYVGVALWGGLGIGLVVLALGLTVGSLVFERRGTRLLELAESF</sequence>
<feature type="transmembrane region" description="Helical" evidence="1">
    <location>
        <begin position="294"/>
        <end position="313"/>
    </location>
</feature>
<name>A0A4P6EGM4_9MICO</name>
<evidence type="ECO:0000313" key="2">
    <source>
        <dbReference type="EMBL" id="QAY61056.1"/>
    </source>
</evidence>
<reference evidence="2 3" key="1">
    <citation type="submission" date="2019-01" db="EMBL/GenBank/DDBJ databases">
        <title>Genome sequencing of strain DFW100M-13.</title>
        <authorList>
            <person name="Heo J."/>
            <person name="Kim S.-J."/>
            <person name="Kim J.-S."/>
            <person name="Hong S.-B."/>
            <person name="Kwon S.-W."/>
        </authorList>
    </citation>
    <scope>NUCLEOTIDE SEQUENCE [LARGE SCALE GENOMIC DNA]</scope>
    <source>
        <strain evidence="2 3">DFW100M-13</strain>
    </source>
</reference>